<evidence type="ECO:0000256" key="2">
    <source>
        <dbReference type="ARBA" id="ARBA00012247"/>
    </source>
</evidence>
<gene>
    <name evidence="9" type="ORF">CS062_08995</name>
</gene>
<dbReference type="PROSITE" id="PS51257">
    <property type="entry name" value="PROKAR_LIPOPROTEIN"/>
    <property type="match status" value="1"/>
</dbReference>
<dbReference type="EMBL" id="PEOG01000019">
    <property type="protein sequence ID" value="PIM53601.1"/>
    <property type="molecule type" value="Genomic_DNA"/>
</dbReference>
<feature type="domain" description="GP-PDE" evidence="8">
    <location>
        <begin position="35"/>
        <end position="384"/>
    </location>
</feature>
<feature type="chain" id="PRO_5013876728" description="glycerophosphodiester phosphodiesterase" evidence="7">
    <location>
        <begin position="24"/>
        <end position="390"/>
    </location>
</feature>
<sequence>MKLLRSALLAAVAAASLASTACAHEAHHPPRTKEPLLIAHRGASGYLPEHTLAAYWLAIEQGADYVEPDLVLTKDGVLVARHENAIAILNADGSVREATTDVAERPEFASRKTTKSIDGVAITGWFTEDFTLAELKTLRARERIPQIRPANSRFNDMFEVPTFEEVLQLVQQANERRREEAGRDGRWGHGRKLKPIGVYPETKHPSYFAGIGKPLEEPLVRLLHKYGYRGPDAAVFIQSFEVGNLRKLNRMTRVPLVQLLNGTGQPYDFTLSGDKRTYADLAKPAGLAEISSYAQGIGANTNLMIPLVAGRLGTPTTLVKDAHAAGLIVHGWTFRAENNFLPNEFDSSDDPAAIGNLAGQIDAFLKLGMDGLFSDQSFLARKAIDAYVKR</sequence>
<evidence type="ECO:0000313" key="9">
    <source>
        <dbReference type="EMBL" id="PIM53601.1"/>
    </source>
</evidence>
<reference evidence="9 10" key="1">
    <citation type="submission" date="2017-11" db="EMBL/GenBank/DDBJ databases">
        <title>Draft genome sequence of Mitsuaria sp. HWN-4.</title>
        <authorList>
            <person name="Gundlapally S.R."/>
        </authorList>
    </citation>
    <scope>NUCLEOTIDE SEQUENCE [LARGE SCALE GENOMIC DNA]</scope>
    <source>
        <strain evidence="9 10">HWN-4</strain>
    </source>
</reference>
<dbReference type="AlphaFoldDB" id="A0A2G9CAY7"/>
<dbReference type="InterPro" id="IPR030395">
    <property type="entry name" value="GP_PDE_dom"/>
</dbReference>
<dbReference type="Pfam" id="PF03009">
    <property type="entry name" value="GDPD"/>
    <property type="match status" value="2"/>
</dbReference>
<dbReference type="SUPFAM" id="SSF51695">
    <property type="entry name" value="PLC-like phosphodiesterases"/>
    <property type="match status" value="1"/>
</dbReference>
<organism evidence="9 10">
    <name type="scientific">Roseateles chitinivorans</name>
    <dbReference type="NCBI Taxonomy" id="2917965"/>
    <lineage>
        <taxon>Bacteria</taxon>
        <taxon>Pseudomonadati</taxon>
        <taxon>Pseudomonadota</taxon>
        <taxon>Betaproteobacteria</taxon>
        <taxon>Burkholderiales</taxon>
        <taxon>Sphaerotilaceae</taxon>
        <taxon>Roseateles</taxon>
    </lineage>
</organism>
<dbReference type="CDD" id="cd08602">
    <property type="entry name" value="GDPD_ScGlpQ1_like"/>
    <property type="match status" value="1"/>
</dbReference>
<dbReference type="GO" id="GO:0006629">
    <property type="term" value="P:lipid metabolic process"/>
    <property type="evidence" value="ECO:0007669"/>
    <property type="project" value="InterPro"/>
</dbReference>
<dbReference type="Proteomes" id="UP000231501">
    <property type="component" value="Unassembled WGS sequence"/>
</dbReference>
<dbReference type="PROSITE" id="PS51704">
    <property type="entry name" value="GP_PDE"/>
    <property type="match status" value="1"/>
</dbReference>
<evidence type="ECO:0000259" key="8">
    <source>
        <dbReference type="PROSITE" id="PS51704"/>
    </source>
</evidence>
<evidence type="ECO:0000256" key="6">
    <source>
        <dbReference type="ARBA" id="ARBA00047512"/>
    </source>
</evidence>
<keyword evidence="3 7" id="KW-0732">Signal</keyword>
<feature type="signal peptide" evidence="7">
    <location>
        <begin position="1"/>
        <end position="23"/>
    </location>
</feature>
<dbReference type="GO" id="GO:0008889">
    <property type="term" value="F:glycerophosphodiester phosphodiesterase activity"/>
    <property type="evidence" value="ECO:0007669"/>
    <property type="project" value="UniProtKB-EC"/>
</dbReference>
<dbReference type="EC" id="3.1.4.46" evidence="2"/>
<evidence type="ECO:0000256" key="4">
    <source>
        <dbReference type="ARBA" id="ARBA00022798"/>
    </source>
</evidence>
<dbReference type="GO" id="GO:0042597">
    <property type="term" value="C:periplasmic space"/>
    <property type="evidence" value="ECO:0007669"/>
    <property type="project" value="TreeGrafter"/>
</dbReference>
<dbReference type="Gene3D" id="3.20.20.190">
    <property type="entry name" value="Phosphatidylinositol (PI) phosphodiesterase"/>
    <property type="match status" value="1"/>
</dbReference>
<evidence type="ECO:0000256" key="5">
    <source>
        <dbReference type="ARBA" id="ARBA00022801"/>
    </source>
</evidence>
<accession>A0A2G9CAY7</accession>
<evidence type="ECO:0000256" key="7">
    <source>
        <dbReference type="SAM" id="SignalP"/>
    </source>
</evidence>
<protein>
    <recommendedName>
        <fullName evidence="2">glycerophosphodiester phosphodiesterase</fullName>
        <ecNumber evidence="2">3.1.4.46</ecNumber>
    </recommendedName>
</protein>
<evidence type="ECO:0000313" key="10">
    <source>
        <dbReference type="Proteomes" id="UP000231501"/>
    </source>
</evidence>
<evidence type="ECO:0000256" key="1">
    <source>
        <dbReference type="ARBA" id="ARBA00007277"/>
    </source>
</evidence>
<keyword evidence="5" id="KW-0378">Hydrolase</keyword>
<keyword evidence="4" id="KW-0319">Glycerol metabolism</keyword>
<evidence type="ECO:0000256" key="3">
    <source>
        <dbReference type="ARBA" id="ARBA00022729"/>
    </source>
</evidence>
<comment type="similarity">
    <text evidence="1">Belongs to the glycerophosphoryl diester phosphodiesterase family.</text>
</comment>
<name>A0A2G9CAY7_9BURK</name>
<dbReference type="PANTHER" id="PTHR43620">
    <property type="entry name" value="GLYCEROPHOSPHORYL DIESTER PHOSPHODIESTERASE"/>
    <property type="match status" value="1"/>
</dbReference>
<dbReference type="InterPro" id="IPR017946">
    <property type="entry name" value="PLC-like_Pdiesterase_TIM-brl"/>
</dbReference>
<comment type="catalytic activity">
    <reaction evidence="6">
        <text>a sn-glycero-3-phosphodiester + H2O = an alcohol + sn-glycerol 3-phosphate + H(+)</text>
        <dbReference type="Rhea" id="RHEA:12969"/>
        <dbReference type="ChEBI" id="CHEBI:15377"/>
        <dbReference type="ChEBI" id="CHEBI:15378"/>
        <dbReference type="ChEBI" id="CHEBI:30879"/>
        <dbReference type="ChEBI" id="CHEBI:57597"/>
        <dbReference type="ChEBI" id="CHEBI:83408"/>
        <dbReference type="EC" id="3.1.4.46"/>
    </reaction>
</comment>
<proteinExistence type="inferred from homology"/>
<comment type="caution">
    <text evidence="9">The sequence shown here is derived from an EMBL/GenBank/DDBJ whole genome shotgun (WGS) entry which is preliminary data.</text>
</comment>
<dbReference type="PANTHER" id="PTHR43620:SF7">
    <property type="entry name" value="GLYCEROPHOSPHODIESTER PHOSPHODIESTERASE GDPD5-RELATED"/>
    <property type="match status" value="1"/>
</dbReference>
<keyword evidence="10" id="KW-1185">Reference proteome</keyword>
<dbReference type="GO" id="GO:0006071">
    <property type="term" value="P:glycerol metabolic process"/>
    <property type="evidence" value="ECO:0007669"/>
    <property type="project" value="UniProtKB-KW"/>
</dbReference>
<dbReference type="OrthoDB" id="9795622at2"/>
<dbReference type="RefSeq" id="WP_099861321.1">
    <property type="nucleotide sequence ID" value="NZ_PEOG01000019.1"/>
</dbReference>